<dbReference type="EMBL" id="DS469793">
    <property type="protein sequence ID" value="EDO33047.1"/>
    <property type="molecule type" value="Genomic_DNA"/>
</dbReference>
<accession>A7STB6</accession>
<protein>
    <recommendedName>
        <fullName evidence="7">Fibronectin type-II domain-containing protein</fullName>
    </recommendedName>
</protein>
<keyword evidence="9" id="KW-1185">Reference proteome</keyword>
<evidence type="ECO:0000313" key="8">
    <source>
        <dbReference type="EMBL" id="EDO33047.1"/>
    </source>
</evidence>
<dbReference type="PROSITE" id="PS51092">
    <property type="entry name" value="FN2_2"/>
    <property type="match status" value="1"/>
</dbReference>
<evidence type="ECO:0000256" key="4">
    <source>
        <dbReference type="ARBA" id="ARBA00022737"/>
    </source>
</evidence>
<dbReference type="PROSITE" id="PS00023">
    <property type="entry name" value="FN2_1"/>
    <property type="match status" value="1"/>
</dbReference>
<feature type="domain" description="Fibronectin type-II" evidence="7">
    <location>
        <begin position="8"/>
        <end position="54"/>
    </location>
</feature>
<reference evidence="8 9" key="1">
    <citation type="journal article" date="2007" name="Science">
        <title>Sea anemone genome reveals ancestral eumetazoan gene repertoire and genomic organization.</title>
        <authorList>
            <person name="Putnam N.H."/>
            <person name="Srivastava M."/>
            <person name="Hellsten U."/>
            <person name="Dirks B."/>
            <person name="Chapman J."/>
            <person name="Salamov A."/>
            <person name="Terry A."/>
            <person name="Shapiro H."/>
            <person name="Lindquist E."/>
            <person name="Kapitonov V.V."/>
            <person name="Jurka J."/>
            <person name="Genikhovich G."/>
            <person name="Grigoriev I.V."/>
            <person name="Lucas S.M."/>
            <person name="Steele R.E."/>
            <person name="Finnerty J.R."/>
            <person name="Technau U."/>
            <person name="Martindale M.Q."/>
            <person name="Rokhsar D.S."/>
        </authorList>
    </citation>
    <scope>NUCLEOTIDE SEQUENCE [LARGE SCALE GENOMIC DNA]</scope>
    <source>
        <strain evidence="9">CH2 X CH6</strain>
    </source>
</reference>
<dbReference type="PRINTS" id="PR00013">
    <property type="entry name" value="FNTYPEII"/>
</dbReference>
<evidence type="ECO:0000259" key="7">
    <source>
        <dbReference type="PROSITE" id="PS51092"/>
    </source>
</evidence>
<dbReference type="PANTHER" id="PTHR22918:SF1">
    <property type="entry name" value="FIBRONECTIN TYPE-II DOMAIN-CONTAINING PROTEIN"/>
    <property type="match status" value="1"/>
</dbReference>
<evidence type="ECO:0000256" key="1">
    <source>
        <dbReference type="ARBA" id="ARBA00004613"/>
    </source>
</evidence>
<dbReference type="KEGG" id="nve:5504218"/>
<evidence type="ECO:0000256" key="2">
    <source>
        <dbReference type="ARBA" id="ARBA00010011"/>
    </source>
</evidence>
<name>A7STB6_NEMVE</name>
<dbReference type="PhylomeDB" id="A7STB6"/>
<evidence type="ECO:0000256" key="5">
    <source>
        <dbReference type="ARBA" id="ARBA00023157"/>
    </source>
</evidence>
<dbReference type="CDD" id="cd00062">
    <property type="entry name" value="FN2"/>
    <property type="match status" value="1"/>
</dbReference>
<sequence length="64" mass="7487">MPTHEGNSNGACCSFPFTYKGVEQNRCIRTERNFRWCATTNNYDNDKDWGFCPRKHKHCGAQKE</sequence>
<dbReference type="SMART" id="SM00059">
    <property type="entry name" value="FN2"/>
    <property type="match status" value="1"/>
</dbReference>
<organism evidence="8 9">
    <name type="scientific">Nematostella vectensis</name>
    <name type="common">Starlet sea anemone</name>
    <dbReference type="NCBI Taxonomy" id="45351"/>
    <lineage>
        <taxon>Eukaryota</taxon>
        <taxon>Metazoa</taxon>
        <taxon>Cnidaria</taxon>
        <taxon>Anthozoa</taxon>
        <taxon>Hexacorallia</taxon>
        <taxon>Actiniaria</taxon>
        <taxon>Edwardsiidae</taxon>
        <taxon>Nematostella</taxon>
    </lineage>
</organism>
<dbReference type="InterPro" id="IPR051666">
    <property type="entry name" value="SP_Capacitation_Regulator"/>
</dbReference>
<dbReference type="InterPro" id="IPR013806">
    <property type="entry name" value="Kringle-like"/>
</dbReference>
<dbReference type="HOGENOM" id="CLU_3002478_0_0_1"/>
<comment type="similarity">
    <text evidence="2">Belongs to the seminal plasma protein family.</text>
</comment>
<keyword evidence="3" id="KW-0964">Secreted</keyword>
<dbReference type="Gene3D" id="2.10.10.10">
    <property type="entry name" value="Fibronectin, type II, collagen-binding"/>
    <property type="match status" value="1"/>
</dbReference>
<dbReference type="AlphaFoldDB" id="A7STB6"/>
<dbReference type="eggNOG" id="KOG1565">
    <property type="taxonomic scope" value="Eukaryota"/>
</dbReference>
<gene>
    <name evidence="8" type="ORF">NEMVEDRAFT_v1g130895</name>
</gene>
<keyword evidence="4" id="KW-0677">Repeat</keyword>
<dbReference type="InterPro" id="IPR036943">
    <property type="entry name" value="FN_type2_sf"/>
</dbReference>
<dbReference type="InterPro" id="IPR000562">
    <property type="entry name" value="FN_type2_dom"/>
</dbReference>
<dbReference type="Proteomes" id="UP000001593">
    <property type="component" value="Unassembled WGS sequence"/>
</dbReference>
<dbReference type="OrthoDB" id="406838at2759"/>
<comment type="subcellular location">
    <subcellularLocation>
        <location evidence="1">Secreted</location>
    </subcellularLocation>
</comment>
<dbReference type="FunFam" id="2.10.10.10:FF:000009">
    <property type="entry name" value="Epididymal sperm-binding protein 1"/>
    <property type="match status" value="1"/>
</dbReference>
<proteinExistence type="inferred from homology"/>
<dbReference type="PANTHER" id="PTHR22918">
    <property type="entry name" value="SEMINAL PLASMA PROTEIN"/>
    <property type="match status" value="1"/>
</dbReference>
<dbReference type="Pfam" id="PF00040">
    <property type="entry name" value="fn2"/>
    <property type="match status" value="1"/>
</dbReference>
<dbReference type="GO" id="GO:0005576">
    <property type="term" value="C:extracellular region"/>
    <property type="evidence" value="ECO:0007669"/>
    <property type="project" value="UniProtKB-SubCell"/>
</dbReference>
<evidence type="ECO:0000256" key="3">
    <source>
        <dbReference type="ARBA" id="ARBA00022525"/>
    </source>
</evidence>
<evidence type="ECO:0000256" key="6">
    <source>
        <dbReference type="PROSITE-ProRule" id="PRU00479"/>
    </source>
</evidence>
<dbReference type="SUPFAM" id="SSF57440">
    <property type="entry name" value="Kringle-like"/>
    <property type="match status" value="1"/>
</dbReference>
<dbReference type="OMA" id="CTHYGNA"/>
<dbReference type="STRING" id="45351.A7STB6"/>
<dbReference type="InParanoid" id="A7STB6"/>
<comment type="caution">
    <text evidence="6">Lacks conserved residue(s) required for the propagation of feature annotation.</text>
</comment>
<keyword evidence="5" id="KW-1015">Disulfide bond</keyword>
<evidence type="ECO:0000313" key="9">
    <source>
        <dbReference type="Proteomes" id="UP000001593"/>
    </source>
</evidence>